<dbReference type="InterPro" id="IPR057670">
    <property type="entry name" value="SH3_retrovirus"/>
</dbReference>
<keyword evidence="2" id="KW-0479">Metal-binding</keyword>
<comment type="caution">
    <text evidence="7">The sequence shown here is derived from an EMBL/GenBank/DDBJ whole genome shotgun (WGS) entry which is preliminary data.</text>
</comment>
<dbReference type="CDD" id="cd09272">
    <property type="entry name" value="RNase_HI_RT_Ty1"/>
    <property type="match status" value="1"/>
</dbReference>
<dbReference type="Pfam" id="PF22936">
    <property type="entry name" value="Pol_BBD"/>
    <property type="match status" value="1"/>
</dbReference>
<keyword evidence="4" id="KW-0378">Hydrolase</keyword>
<dbReference type="InterPro" id="IPR001584">
    <property type="entry name" value="Integrase_cat-core"/>
</dbReference>
<accession>A0AA38WR54</accession>
<dbReference type="InterPro" id="IPR054722">
    <property type="entry name" value="PolX-like_BBD"/>
</dbReference>
<feature type="compositionally biased region" description="Polar residues" evidence="5">
    <location>
        <begin position="865"/>
        <end position="884"/>
    </location>
</feature>
<dbReference type="InterPro" id="IPR043502">
    <property type="entry name" value="DNA/RNA_pol_sf"/>
</dbReference>
<feature type="domain" description="Integrase catalytic" evidence="6">
    <location>
        <begin position="593"/>
        <end position="759"/>
    </location>
</feature>
<evidence type="ECO:0000256" key="2">
    <source>
        <dbReference type="ARBA" id="ARBA00022723"/>
    </source>
</evidence>
<dbReference type="PANTHER" id="PTHR42648">
    <property type="entry name" value="TRANSPOSASE, PUTATIVE-RELATED"/>
    <property type="match status" value="1"/>
</dbReference>
<dbReference type="Pfam" id="PF13976">
    <property type="entry name" value="gag_pre-integrs"/>
    <property type="match status" value="1"/>
</dbReference>
<proteinExistence type="predicted"/>
<keyword evidence="1" id="KW-0645">Protease</keyword>
<evidence type="ECO:0000256" key="4">
    <source>
        <dbReference type="ARBA" id="ARBA00022801"/>
    </source>
</evidence>
<evidence type="ECO:0000259" key="6">
    <source>
        <dbReference type="PROSITE" id="PS50994"/>
    </source>
</evidence>
<evidence type="ECO:0000256" key="3">
    <source>
        <dbReference type="ARBA" id="ARBA00022750"/>
    </source>
</evidence>
<evidence type="ECO:0000256" key="1">
    <source>
        <dbReference type="ARBA" id="ARBA00022670"/>
    </source>
</evidence>
<sequence>MSEDSDSETSLSSQLAKLLKHGINSQPQNPKLSDNLQINLKLNSQNYALWTRMIRVAIGGKSKALLSHLTADPPSKDNESYEQWEQDDLIVFSWLIQNIEPTLAGNLTEYPTAKMLWDALVVTYSSGRDKLQTFNLHVKANDIKQNESPLEEFWITLQGVWGEIDRIDPNPMKCPADIKEYAKIRSEQKLFQFLNALDRKYESIKREILRLEPLPSAEAAYATVRKEAAHQNILGATNHSSQGIASGLVATETDGIGLAAKGHRRPEGKKNVKEDKTNLKCDHCGMSRHTKDQCFRLVGYPEWWTDGHKKGTKGIGSEKGRNTTTDNNTDRKTTTGFGGVAALDKEDEVFSMETGIGGEREGVSKPLEKQKQIQITNSFSHFIQQAFENCKQDPHVFGYANMTRNYKIKHKQSWIFDCGATDTMTYDISDFAMSTKPTKSYIQTANGKKMSVENGGTIEISPTLKLSKCLYVPALSHKLLSISHVTKELNCSVLMHPTFCILQDIRTGVIIGRGTERQGLYYVDEVAQNGVVMLSHGTKEQEAWLWHRRLGHPSLGYLQMLFPKRFSSNYKSHCDTCVLAKSHRKTFKPNNTRVDLPFSLIHSDVWGPAPIIGGQNFRFFVIFVDDCTRMTWVYLLKNKSEVLEKFDVFYNMIQTQFQKNIQIFRSDNGGEFVNSEMKSFFQTKGIIHQTTCPHTPEQNGVAERKNRILLEITRALLIESQAPKFFWPEALVTAAYLINRLPTRILKAKTPLQILTEYTKIPSVLTLEPRIFGCTVFVHISKANRSKLDPCAERCVFVGYGITQKGYRCYNPKTRHMFTTMNCDFLETEYYYASQHSGQEETKYTNSQDTLSWLRYATFEKERNQNPQNETPLPTQPGNVSATPETAPDLISEVSNSDLNHLPTSEIPNQTGQSENVQEQEHMETIETPSEGYVLPPRSNRGVPPKRYSPEKESRGSRYPVANMVKGNLSKGAKAFVSSLYSSEIPATAEQALKSKQWRDAMEEEMKALTKNKTWESRILPLGKKTVGCRWVFTIKYKPDGTIDRYKARLVAKGYTQTYGIDYSETFSPVAKINTIRVLVSIAANKGWLLHQFDVKNAFLHGELKEEVYMEAPHGFTDRFGEREVCLLKKSLYGLKQSPRAWFGKFTLAMNNYGFKQSNSDHTLFLKRRGNLITCLIIYVDDMIITGDDKEEIAKLRKSLFTDFEMKDLGELKYFLGIEVLRSRRGIFMCQQKYVMDLLAETGMIDCKPANTPMIMNQKLYMEEKAEPADKERYQRMVGKLIYLSHTRPDIAYAVGVVSQFMHQPQKDHMEAVLRIIRYLKGTAGHGILFQPNGHLETQLYTDADWAGDKGNGRSTSGYFTLVGGNLVTWRSKKQNVVALSSAESEFRGIARGITEVLWVRRLLTEIGYPPQGPSRILSDNKAAIQISENPVQHDRTKHVEVDRHFIKEKLEAKIITLTFVRSEDQLADILTKAVNEKSLHECLGKLNFGNPIVQLEGEC</sequence>
<organism evidence="7 8">
    <name type="scientific">Centaurea solstitialis</name>
    <name type="common">yellow star-thistle</name>
    <dbReference type="NCBI Taxonomy" id="347529"/>
    <lineage>
        <taxon>Eukaryota</taxon>
        <taxon>Viridiplantae</taxon>
        <taxon>Streptophyta</taxon>
        <taxon>Embryophyta</taxon>
        <taxon>Tracheophyta</taxon>
        <taxon>Spermatophyta</taxon>
        <taxon>Magnoliopsida</taxon>
        <taxon>eudicotyledons</taxon>
        <taxon>Gunneridae</taxon>
        <taxon>Pentapetalae</taxon>
        <taxon>asterids</taxon>
        <taxon>campanulids</taxon>
        <taxon>Asterales</taxon>
        <taxon>Asteraceae</taxon>
        <taxon>Carduoideae</taxon>
        <taxon>Cardueae</taxon>
        <taxon>Centaureinae</taxon>
        <taxon>Centaurea</taxon>
    </lineage>
</organism>
<dbReference type="GO" id="GO:0004190">
    <property type="term" value="F:aspartic-type endopeptidase activity"/>
    <property type="evidence" value="ECO:0007669"/>
    <property type="project" value="UniProtKB-KW"/>
</dbReference>
<dbReference type="Proteomes" id="UP001172457">
    <property type="component" value="Chromosome 2"/>
</dbReference>
<feature type="compositionally biased region" description="Polar residues" evidence="5">
    <location>
        <begin position="893"/>
        <end position="917"/>
    </location>
</feature>
<dbReference type="SUPFAM" id="SSF56672">
    <property type="entry name" value="DNA/RNA polymerases"/>
    <property type="match status" value="1"/>
</dbReference>
<dbReference type="PANTHER" id="PTHR42648:SF22">
    <property type="entry name" value="REVERSE TRANSCRIPTASE TY1_COPIA-TYPE DOMAIN-CONTAINING PROTEIN"/>
    <property type="match status" value="1"/>
</dbReference>
<dbReference type="InterPro" id="IPR039537">
    <property type="entry name" value="Retrotran_Ty1/copia-like"/>
</dbReference>
<reference evidence="7" key="1">
    <citation type="submission" date="2023-03" db="EMBL/GenBank/DDBJ databases">
        <title>Chromosome-scale reference genome and RAD-based genetic map of yellow starthistle (Centaurea solstitialis) reveal putative structural variation and QTLs associated with invader traits.</title>
        <authorList>
            <person name="Reatini B."/>
            <person name="Cang F.A."/>
            <person name="Jiang Q."/>
            <person name="Mckibben M.T.W."/>
            <person name="Barker M.S."/>
            <person name="Rieseberg L.H."/>
            <person name="Dlugosch K.M."/>
        </authorList>
    </citation>
    <scope>NUCLEOTIDE SEQUENCE</scope>
    <source>
        <strain evidence="7">CAN-66</strain>
        <tissue evidence="7">Leaf</tissue>
    </source>
</reference>
<feature type="region of interest" description="Disordered" evidence="5">
    <location>
        <begin position="863"/>
        <end position="957"/>
    </location>
</feature>
<evidence type="ECO:0000313" key="8">
    <source>
        <dbReference type="Proteomes" id="UP001172457"/>
    </source>
</evidence>
<feature type="region of interest" description="Disordered" evidence="5">
    <location>
        <begin position="308"/>
        <end position="337"/>
    </location>
</feature>
<dbReference type="SUPFAM" id="SSF53098">
    <property type="entry name" value="Ribonuclease H-like"/>
    <property type="match status" value="1"/>
</dbReference>
<dbReference type="GO" id="GO:0003676">
    <property type="term" value="F:nucleic acid binding"/>
    <property type="evidence" value="ECO:0007669"/>
    <property type="project" value="InterPro"/>
</dbReference>
<name>A0AA38WR54_9ASTR</name>
<dbReference type="GO" id="GO:0006508">
    <property type="term" value="P:proteolysis"/>
    <property type="evidence" value="ECO:0007669"/>
    <property type="project" value="UniProtKB-KW"/>
</dbReference>
<keyword evidence="3" id="KW-0064">Aspartyl protease</keyword>
<gene>
    <name evidence="7" type="ORF">OSB04_007965</name>
</gene>
<protein>
    <recommendedName>
        <fullName evidence="6">Integrase catalytic domain-containing protein</fullName>
    </recommendedName>
</protein>
<keyword evidence="8" id="KW-1185">Reference proteome</keyword>
<dbReference type="PROSITE" id="PS50994">
    <property type="entry name" value="INTEGRASE"/>
    <property type="match status" value="1"/>
</dbReference>
<evidence type="ECO:0000256" key="5">
    <source>
        <dbReference type="SAM" id="MobiDB-lite"/>
    </source>
</evidence>
<dbReference type="EMBL" id="JARYMX010000002">
    <property type="protein sequence ID" value="KAJ9562805.1"/>
    <property type="molecule type" value="Genomic_DNA"/>
</dbReference>
<dbReference type="Pfam" id="PF25597">
    <property type="entry name" value="SH3_retrovirus"/>
    <property type="match status" value="1"/>
</dbReference>
<dbReference type="GO" id="GO:0046872">
    <property type="term" value="F:metal ion binding"/>
    <property type="evidence" value="ECO:0007669"/>
    <property type="project" value="UniProtKB-KW"/>
</dbReference>
<dbReference type="GO" id="GO:0015074">
    <property type="term" value="P:DNA integration"/>
    <property type="evidence" value="ECO:0007669"/>
    <property type="project" value="InterPro"/>
</dbReference>
<dbReference type="InterPro" id="IPR012337">
    <property type="entry name" value="RNaseH-like_sf"/>
</dbReference>
<dbReference type="Pfam" id="PF00665">
    <property type="entry name" value="rve"/>
    <property type="match status" value="1"/>
</dbReference>
<evidence type="ECO:0000313" key="7">
    <source>
        <dbReference type="EMBL" id="KAJ9562805.1"/>
    </source>
</evidence>
<dbReference type="InterPro" id="IPR025724">
    <property type="entry name" value="GAG-pre-integrase_dom"/>
</dbReference>
<dbReference type="InterPro" id="IPR036397">
    <property type="entry name" value="RNaseH_sf"/>
</dbReference>
<dbReference type="Gene3D" id="3.30.420.10">
    <property type="entry name" value="Ribonuclease H-like superfamily/Ribonuclease H"/>
    <property type="match status" value="1"/>
</dbReference>
<dbReference type="Pfam" id="PF07727">
    <property type="entry name" value="RVT_2"/>
    <property type="match status" value="1"/>
</dbReference>
<dbReference type="InterPro" id="IPR013103">
    <property type="entry name" value="RVT_2"/>
</dbReference>